<evidence type="ECO:0000259" key="9">
    <source>
        <dbReference type="PROSITE" id="PS50929"/>
    </source>
</evidence>
<keyword evidence="2 7" id="KW-0812">Transmembrane</keyword>
<feature type="transmembrane region" description="Helical" evidence="7">
    <location>
        <begin position="150"/>
        <end position="170"/>
    </location>
</feature>
<dbReference type="InterPro" id="IPR036640">
    <property type="entry name" value="ABC1_TM_sf"/>
</dbReference>
<gene>
    <name evidence="10" type="ORF">ITX44_26765</name>
</gene>
<dbReference type="Gene3D" id="1.20.1560.10">
    <property type="entry name" value="ABC transporter type 1, transmembrane domain"/>
    <property type="match status" value="1"/>
</dbReference>
<feature type="transmembrane region" description="Helical" evidence="7">
    <location>
        <begin position="50"/>
        <end position="68"/>
    </location>
</feature>
<sequence length="558" mass="57263">MRGWLRGHLGVLGVLAAWSVLEAGQTFLTGFALAKALDHGFLRGRPGTGALWLALAAVCVPLGAYGTARVFRALAALVEPLRDVLVETVVRRGIRSAIRGGGAPHASVVSRLTHQVEIARDAFGGLVLVLRSFVFTSIGALAGMCALAPVTLLIVVPPLAVGVAVFALALRPLAARQHRYLAADEALAAELGSLAAGLRDIRACGGEPEMTRRAADLIDAELRAERSLARWGVARAAAPALGGRLPVVLLLACAPWLLSTHRITAGALLGALTYLTESLQPALQNLVHTLSAAGTRLGVVLDRVAGPDLPESAEGGPEGVAPVRTGAVLEFRGVTFGYGGGARPVVRGLDLAVAAGEHLAVVGPSGIGKSTVAGLAAGLLRSGRGQVLSAGLPALVPQEAYVFRGTVGDNLRYLRPDADPDDVLSAAELLGAGPLVAALGGLTGEVDPGALSAGERQLLALTRTYLSPASLVLLDEATCHLDPAAEAVAEHAFAHRPGGTLLVVAHRISSATRADRVLLLDGTHALCGTHTELLRLSPLYRDLVGTWSPAAPAGRAGL</sequence>
<organism evidence="10 11">
    <name type="scientific">Actinacidiphila acididurans</name>
    <dbReference type="NCBI Taxonomy" id="2784346"/>
    <lineage>
        <taxon>Bacteria</taxon>
        <taxon>Bacillati</taxon>
        <taxon>Actinomycetota</taxon>
        <taxon>Actinomycetes</taxon>
        <taxon>Kitasatosporales</taxon>
        <taxon>Streptomycetaceae</taxon>
        <taxon>Actinacidiphila</taxon>
    </lineage>
</organism>
<evidence type="ECO:0000256" key="1">
    <source>
        <dbReference type="ARBA" id="ARBA00004651"/>
    </source>
</evidence>
<dbReference type="PROSITE" id="PS50893">
    <property type="entry name" value="ABC_TRANSPORTER_2"/>
    <property type="match status" value="1"/>
</dbReference>
<dbReference type="Gene3D" id="3.40.50.300">
    <property type="entry name" value="P-loop containing nucleotide triphosphate hydrolases"/>
    <property type="match status" value="1"/>
</dbReference>
<evidence type="ECO:0000259" key="8">
    <source>
        <dbReference type="PROSITE" id="PS50893"/>
    </source>
</evidence>
<dbReference type="SMART" id="SM00382">
    <property type="entry name" value="AAA"/>
    <property type="match status" value="1"/>
</dbReference>
<comment type="subcellular location">
    <subcellularLocation>
        <location evidence="1">Cell membrane</location>
        <topology evidence="1">Multi-pass membrane protein</topology>
    </subcellularLocation>
</comment>
<comment type="caution">
    <text evidence="10">The sequence shown here is derived from an EMBL/GenBank/DDBJ whole genome shotgun (WGS) entry which is preliminary data.</text>
</comment>
<name>A0ABS2TXM0_9ACTN</name>
<keyword evidence="5 7" id="KW-1133">Transmembrane helix</keyword>
<proteinExistence type="predicted"/>
<feature type="transmembrane region" description="Helical" evidence="7">
    <location>
        <begin position="236"/>
        <end position="258"/>
    </location>
</feature>
<dbReference type="InterPro" id="IPR027417">
    <property type="entry name" value="P-loop_NTPase"/>
</dbReference>
<keyword evidence="6 7" id="KW-0472">Membrane</keyword>
<accession>A0ABS2TXM0</accession>
<dbReference type="InterPro" id="IPR003439">
    <property type="entry name" value="ABC_transporter-like_ATP-bd"/>
</dbReference>
<dbReference type="PANTHER" id="PTHR24221">
    <property type="entry name" value="ATP-BINDING CASSETTE SUB-FAMILY B"/>
    <property type="match status" value="1"/>
</dbReference>
<feature type="domain" description="ABC transporter" evidence="8">
    <location>
        <begin position="329"/>
        <end position="546"/>
    </location>
</feature>
<keyword evidence="11" id="KW-1185">Reference proteome</keyword>
<keyword evidence="3" id="KW-0547">Nucleotide-binding</keyword>
<dbReference type="SUPFAM" id="SSF90123">
    <property type="entry name" value="ABC transporter transmembrane region"/>
    <property type="match status" value="1"/>
</dbReference>
<evidence type="ECO:0000256" key="2">
    <source>
        <dbReference type="ARBA" id="ARBA00022692"/>
    </source>
</evidence>
<evidence type="ECO:0000256" key="4">
    <source>
        <dbReference type="ARBA" id="ARBA00022840"/>
    </source>
</evidence>
<dbReference type="InterPro" id="IPR003593">
    <property type="entry name" value="AAA+_ATPase"/>
</dbReference>
<keyword evidence="4 10" id="KW-0067">ATP-binding</keyword>
<evidence type="ECO:0000256" key="3">
    <source>
        <dbReference type="ARBA" id="ARBA00022741"/>
    </source>
</evidence>
<feature type="domain" description="ABC transmembrane type-1" evidence="9">
    <location>
        <begin position="9"/>
        <end position="284"/>
    </location>
</feature>
<dbReference type="Pfam" id="PF00005">
    <property type="entry name" value="ABC_tran"/>
    <property type="match status" value="1"/>
</dbReference>
<evidence type="ECO:0000256" key="6">
    <source>
        <dbReference type="ARBA" id="ARBA00023136"/>
    </source>
</evidence>
<evidence type="ECO:0000256" key="7">
    <source>
        <dbReference type="SAM" id="Phobius"/>
    </source>
</evidence>
<dbReference type="EMBL" id="JADKYB010000015">
    <property type="protein sequence ID" value="MBM9508090.1"/>
    <property type="molecule type" value="Genomic_DNA"/>
</dbReference>
<protein>
    <submittedName>
        <fullName evidence="10">ABC transporter ATP-binding protein</fullName>
    </submittedName>
</protein>
<evidence type="ECO:0000313" key="11">
    <source>
        <dbReference type="Proteomes" id="UP000749040"/>
    </source>
</evidence>
<dbReference type="GO" id="GO:0005524">
    <property type="term" value="F:ATP binding"/>
    <property type="evidence" value="ECO:0007669"/>
    <property type="project" value="UniProtKB-KW"/>
</dbReference>
<evidence type="ECO:0000256" key="5">
    <source>
        <dbReference type="ARBA" id="ARBA00022989"/>
    </source>
</evidence>
<dbReference type="PROSITE" id="PS50929">
    <property type="entry name" value="ABC_TM1F"/>
    <property type="match status" value="1"/>
</dbReference>
<dbReference type="PANTHER" id="PTHR24221:SF654">
    <property type="entry name" value="ATP-BINDING CASSETTE SUB-FAMILY B MEMBER 6"/>
    <property type="match status" value="1"/>
</dbReference>
<reference evidence="10 11" key="1">
    <citation type="submission" date="2021-01" db="EMBL/GenBank/DDBJ databases">
        <title>Streptomyces acididurans sp. nov., isolated from a peat swamp forest soil.</title>
        <authorList>
            <person name="Chantavorakit T."/>
            <person name="Duangmal K."/>
        </authorList>
    </citation>
    <scope>NUCLEOTIDE SEQUENCE [LARGE SCALE GENOMIC DNA]</scope>
    <source>
        <strain evidence="10 11">KK5PA1</strain>
    </source>
</reference>
<dbReference type="Proteomes" id="UP000749040">
    <property type="component" value="Unassembled WGS sequence"/>
</dbReference>
<feature type="transmembrane region" description="Helical" evidence="7">
    <location>
        <begin position="122"/>
        <end position="144"/>
    </location>
</feature>
<dbReference type="InterPro" id="IPR011527">
    <property type="entry name" value="ABC1_TM_dom"/>
</dbReference>
<dbReference type="SUPFAM" id="SSF52540">
    <property type="entry name" value="P-loop containing nucleoside triphosphate hydrolases"/>
    <property type="match status" value="1"/>
</dbReference>
<evidence type="ECO:0000313" key="10">
    <source>
        <dbReference type="EMBL" id="MBM9508090.1"/>
    </source>
</evidence>
<dbReference type="InterPro" id="IPR039421">
    <property type="entry name" value="Type_1_exporter"/>
</dbReference>